<dbReference type="InterPro" id="IPR020846">
    <property type="entry name" value="MFS_dom"/>
</dbReference>
<feature type="transmembrane region" description="Helical" evidence="5">
    <location>
        <begin position="75"/>
        <end position="94"/>
    </location>
</feature>
<dbReference type="GO" id="GO:0022857">
    <property type="term" value="F:transmembrane transporter activity"/>
    <property type="evidence" value="ECO:0007669"/>
    <property type="project" value="InterPro"/>
</dbReference>
<dbReference type="InterPro" id="IPR036259">
    <property type="entry name" value="MFS_trans_sf"/>
</dbReference>
<keyword evidence="4 5" id="KW-0472">Membrane</keyword>
<dbReference type="GO" id="GO:0016020">
    <property type="term" value="C:membrane"/>
    <property type="evidence" value="ECO:0007669"/>
    <property type="project" value="UniProtKB-SubCell"/>
</dbReference>
<organism evidence="7 8">
    <name type="scientific">Pinctada imbricata</name>
    <name type="common">Atlantic pearl-oyster</name>
    <name type="synonym">Pinctada martensii</name>
    <dbReference type="NCBI Taxonomy" id="66713"/>
    <lineage>
        <taxon>Eukaryota</taxon>
        <taxon>Metazoa</taxon>
        <taxon>Spiralia</taxon>
        <taxon>Lophotrochozoa</taxon>
        <taxon>Mollusca</taxon>
        <taxon>Bivalvia</taxon>
        <taxon>Autobranchia</taxon>
        <taxon>Pteriomorphia</taxon>
        <taxon>Pterioida</taxon>
        <taxon>Pterioidea</taxon>
        <taxon>Pteriidae</taxon>
        <taxon>Pinctada</taxon>
    </lineage>
</organism>
<evidence type="ECO:0000313" key="8">
    <source>
        <dbReference type="Proteomes" id="UP001186944"/>
    </source>
</evidence>
<dbReference type="PANTHER" id="PTHR24064">
    <property type="entry name" value="SOLUTE CARRIER FAMILY 22 MEMBER"/>
    <property type="match status" value="1"/>
</dbReference>
<evidence type="ECO:0000313" key="7">
    <source>
        <dbReference type="EMBL" id="KAK3087933.1"/>
    </source>
</evidence>
<name>A0AA88Y2C4_PINIB</name>
<protein>
    <recommendedName>
        <fullName evidence="6">Major facilitator superfamily (MFS) profile domain-containing protein</fullName>
    </recommendedName>
</protein>
<dbReference type="SUPFAM" id="SSF103473">
    <property type="entry name" value="MFS general substrate transporter"/>
    <property type="match status" value="1"/>
</dbReference>
<dbReference type="Gene3D" id="1.20.1250.20">
    <property type="entry name" value="MFS general substrate transporter like domains"/>
    <property type="match status" value="1"/>
</dbReference>
<keyword evidence="2 5" id="KW-0812">Transmembrane</keyword>
<reference evidence="7" key="1">
    <citation type="submission" date="2019-08" db="EMBL/GenBank/DDBJ databases">
        <title>The improved chromosome-level genome for the pearl oyster Pinctada fucata martensii using PacBio sequencing and Hi-C.</title>
        <authorList>
            <person name="Zheng Z."/>
        </authorList>
    </citation>
    <scope>NUCLEOTIDE SEQUENCE</scope>
    <source>
        <strain evidence="7">ZZ-2019</strain>
        <tissue evidence="7">Adductor muscle</tissue>
    </source>
</reference>
<evidence type="ECO:0000259" key="6">
    <source>
        <dbReference type="PROSITE" id="PS50850"/>
    </source>
</evidence>
<dbReference type="InterPro" id="IPR011701">
    <property type="entry name" value="MFS"/>
</dbReference>
<dbReference type="AlphaFoldDB" id="A0AA88Y2C4"/>
<feature type="transmembrane region" description="Helical" evidence="5">
    <location>
        <begin position="144"/>
        <end position="163"/>
    </location>
</feature>
<evidence type="ECO:0000256" key="3">
    <source>
        <dbReference type="ARBA" id="ARBA00022989"/>
    </source>
</evidence>
<feature type="domain" description="Major facilitator superfamily (MFS) profile" evidence="6">
    <location>
        <begin position="32"/>
        <end position="202"/>
    </location>
</feature>
<evidence type="ECO:0000256" key="2">
    <source>
        <dbReference type="ARBA" id="ARBA00022692"/>
    </source>
</evidence>
<comment type="caution">
    <text evidence="7">The sequence shown here is derived from an EMBL/GenBank/DDBJ whole genome shotgun (WGS) entry which is preliminary data.</text>
</comment>
<feature type="transmembrane region" description="Helical" evidence="5">
    <location>
        <begin position="106"/>
        <end position="124"/>
    </location>
</feature>
<feature type="transmembrane region" description="Helical" evidence="5">
    <location>
        <begin position="46"/>
        <end position="63"/>
    </location>
</feature>
<dbReference type="Pfam" id="PF07690">
    <property type="entry name" value="MFS_1"/>
    <property type="match status" value="1"/>
</dbReference>
<evidence type="ECO:0000256" key="4">
    <source>
        <dbReference type="ARBA" id="ARBA00023136"/>
    </source>
</evidence>
<sequence>MAKFNGVPVPDLSDLEGIALKELAREKSRTYTLLDLFKSRFLMKNTLLMAFMWMTCAYVYYAISFNVQSLSGSIYLNMFLLSMVEIPANVLTMYLNNKFGRRKTGILFFVVCDLGALGVALTDVTNADLEGQLLNGFALTSKLGISSAWISLAVISIEVYPTVVRNIGYGFQNTAARIGAMVAPQMIYLVSGYEAAKPTSFF</sequence>
<dbReference type="EMBL" id="VSWD01000011">
    <property type="protein sequence ID" value="KAK3087933.1"/>
    <property type="molecule type" value="Genomic_DNA"/>
</dbReference>
<proteinExistence type="predicted"/>
<dbReference type="Proteomes" id="UP001186944">
    <property type="component" value="Unassembled WGS sequence"/>
</dbReference>
<comment type="subcellular location">
    <subcellularLocation>
        <location evidence="1">Membrane</location>
        <topology evidence="1">Multi-pass membrane protein</topology>
    </subcellularLocation>
</comment>
<gene>
    <name evidence="7" type="ORF">FSP39_012595</name>
</gene>
<keyword evidence="8" id="KW-1185">Reference proteome</keyword>
<accession>A0AA88Y2C4</accession>
<keyword evidence="3 5" id="KW-1133">Transmembrane helix</keyword>
<evidence type="ECO:0000256" key="5">
    <source>
        <dbReference type="SAM" id="Phobius"/>
    </source>
</evidence>
<evidence type="ECO:0000256" key="1">
    <source>
        <dbReference type="ARBA" id="ARBA00004141"/>
    </source>
</evidence>
<dbReference type="PROSITE" id="PS50850">
    <property type="entry name" value="MFS"/>
    <property type="match status" value="1"/>
</dbReference>